<proteinExistence type="predicted"/>
<comment type="caution">
    <text evidence="1">The sequence shown here is derived from an EMBL/GenBank/DDBJ whole genome shotgun (WGS) entry which is preliminary data.</text>
</comment>
<evidence type="ECO:0000313" key="2">
    <source>
        <dbReference type="Proteomes" id="UP000256514"/>
    </source>
</evidence>
<organism evidence="1 2">
    <name type="scientific">Helicobacter equorum</name>
    <dbReference type="NCBI Taxonomy" id="361872"/>
    <lineage>
        <taxon>Bacteria</taxon>
        <taxon>Pseudomonadati</taxon>
        <taxon>Campylobacterota</taxon>
        <taxon>Epsilonproteobacteria</taxon>
        <taxon>Campylobacterales</taxon>
        <taxon>Helicobacteraceae</taxon>
        <taxon>Helicobacter</taxon>
    </lineage>
</organism>
<name>A0A3D8IR97_9HELI</name>
<protein>
    <recommendedName>
        <fullName evidence="3">Ferrochelatase</fullName>
    </recommendedName>
</protein>
<accession>A0A3D8IR97</accession>
<dbReference type="RefSeq" id="WP_115570605.1">
    <property type="nucleotide sequence ID" value="NZ_NXLT01000002.1"/>
</dbReference>
<dbReference type="EMBL" id="NXLT01000002">
    <property type="protein sequence ID" value="RDU67779.1"/>
    <property type="molecule type" value="Genomic_DNA"/>
</dbReference>
<evidence type="ECO:0000313" key="1">
    <source>
        <dbReference type="EMBL" id="RDU67779.1"/>
    </source>
</evidence>
<sequence>MRLSEVVSIARGFIQNTPSISAFENISTRVENIERGWLFVALNPHDIPRAIAQGVYGIMYAQDVNVREDERWSEPLWQEIAWIEVLNIHEAIKNLIYYKMLTWNIQMVSMNAIEYALSQKIITDRSVYMTQGDFQTLLESLHPKIRYIITNNQDVLLLSSNLITLLKPLNPPFELLAYTLFDVRLLCEGREYLLQLPYLFVDTLSVVCAFCQTYGIEYNLAKFESLDVLKPNFIDHKGRLREFGQTQKVVIAQMDRAYFQDFMHYFDTYAKWGKRLYVIPESSEFDIPESKDNTKEFLVYKNTAELSLAIRHKHYNFMLILGIDDTKLLEILHTHEQTHQPTLFDGIL</sequence>
<dbReference type="OrthoDB" id="5338390at2"/>
<reference evidence="1 2" key="1">
    <citation type="submission" date="2018-04" db="EMBL/GenBank/DDBJ databases">
        <title>Novel Campyloabacter and Helicobacter Species and Strains.</title>
        <authorList>
            <person name="Mannion A.J."/>
            <person name="Shen Z."/>
            <person name="Fox J.G."/>
        </authorList>
    </citation>
    <scope>NUCLEOTIDE SEQUENCE [LARGE SCALE GENOMIC DNA]</scope>
    <source>
        <strain evidence="1 2">MIT 12-6600</strain>
    </source>
</reference>
<dbReference type="AlphaFoldDB" id="A0A3D8IR97"/>
<gene>
    <name evidence="1" type="ORF">CQA54_02290</name>
</gene>
<evidence type="ECO:0008006" key="3">
    <source>
        <dbReference type="Google" id="ProtNLM"/>
    </source>
</evidence>
<keyword evidence="2" id="KW-1185">Reference proteome</keyword>
<dbReference type="Proteomes" id="UP000256514">
    <property type="component" value="Unassembled WGS sequence"/>
</dbReference>